<feature type="compositionally biased region" description="Basic and acidic residues" evidence="1">
    <location>
        <begin position="99"/>
        <end position="109"/>
    </location>
</feature>
<evidence type="ECO:0000256" key="1">
    <source>
        <dbReference type="SAM" id="MobiDB-lite"/>
    </source>
</evidence>
<feature type="compositionally biased region" description="Polar residues" evidence="1">
    <location>
        <begin position="13"/>
        <end position="30"/>
    </location>
</feature>
<dbReference type="Proteomes" id="UP000221165">
    <property type="component" value="Unassembled WGS sequence"/>
</dbReference>
<keyword evidence="3" id="KW-1185">Reference proteome</keyword>
<feature type="region of interest" description="Disordered" evidence="1">
    <location>
        <begin position="99"/>
        <end position="121"/>
    </location>
</feature>
<dbReference type="GeneID" id="94432890"/>
<accession>A0A2C6KJ02</accession>
<dbReference type="AlphaFoldDB" id="A0A2C6KJ02"/>
<dbReference type="RefSeq" id="XP_067918344.1">
    <property type="nucleotide sequence ID" value="XM_068069679.1"/>
</dbReference>
<organism evidence="2 3">
    <name type="scientific">Cystoisospora suis</name>
    <dbReference type="NCBI Taxonomy" id="483139"/>
    <lineage>
        <taxon>Eukaryota</taxon>
        <taxon>Sar</taxon>
        <taxon>Alveolata</taxon>
        <taxon>Apicomplexa</taxon>
        <taxon>Conoidasida</taxon>
        <taxon>Coccidia</taxon>
        <taxon>Eucoccidiorida</taxon>
        <taxon>Eimeriorina</taxon>
        <taxon>Sarcocystidae</taxon>
        <taxon>Cystoisospora</taxon>
    </lineage>
</organism>
<dbReference type="EMBL" id="MIGC01005764">
    <property type="protein sequence ID" value="PHJ16618.1"/>
    <property type="molecule type" value="Genomic_DNA"/>
</dbReference>
<evidence type="ECO:0000313" key="2">
    <source>
        <dbReference type="EMBL" id="PHJ16618.1"/>
    </source>
</evidence>
<sequence length="121" mass="13159">MRPLPAQACVPSLTASARASPRSCKTQGATSKKGKEILHLEVRESGTEVVCRRTGETECTPRCTGVSQGCRSLPDITGEAPALPRREQWIMDTDSHFHTELEETRRATPSERVGSAADLPQ</sequence>
<gene>
    <name evidence="2" type="ORF">CSUI_009565</name>
</gene>
<proteinExistence type="predicted"/>
<evidence type="ECO:0000313" key="3">
    <source>
        <dbReference type="Proteomes" id="UP000221165"/>
    </source>
</evidence>
<protein>
    <submittedName>
        <fullName evidence="2">Uncharacterized protein</fullName>
    </submittedName>
</protein>
<feature type="region of interest" description="Disordered" evidence="1">
    <location>
        <begin position="1"/>
        <end position="33"/>
    </location>
</feature>
<reference evidence="2 3" key="1">
    <citation type="journal article" date="2017" name="Int. J. Parasitol.">
        <title>The genome of the protozoan parasite Cystoisospora suis and a reverse vaccinology approach to identify vaccine candidates.</title>
        <authorList>
            <person name="Palmieri N."/>
            <person name="Shrestha A."/>
            <person name="Ruttkowski B."/>
            <person name="Beck T."/>
            <person name="Vogl C."/>
            <person name="Tomley F."/>
            <person name="Blake D.P."/>
            <person name="Joachim A."/>
        </authorList>
    </citation>
    <scope>NUCLEOTIDE SEQUENCE [LARGE SCALE GENOMIC DNA]</scope>
    <source>
        <strain evidence="2 3">Wien I</strain>
    </source>
</reference>
<dbReference type="VEuPathDB" id="ToxoDB:CSUI_009565"/>
<name>A0A2C6KJ02_9APIC</name>
<comment type="caution">
    <text evidence="2">The sequence shown here is derived from an EMBL/GenBank/DDBJ whole genome shotgun (WGS) entry which is preliminary data.</text>
</comment>